<gene>
    <name evidence="1" type="ORF">AK812_SmicGene20078</name>
</gene>
<name>A0A1Q9DQY6_SYMMI</name>
<comment type="caution">
    <text evidence="1">The sequence shown here is derived from an EMBL/GenBank/DDBJ whole genome shotgun (WGS) entry which is preliminary data.</text>
</comment>
<organism evidence="1 2">
    <name type="scientific">Symbiodinium microadriaticum</name>
    <name type="common">Dinoflagellate</name>
    <name type="synonym">Zooxanthella microadriatica</name>
    <dbReference type="NCBI Taxonomy" id="2951"/>
    <lineage>
        <taxon>Eukaryota</taxon>
        <taxon>Sar</taxon>
        <taxon>Alveolata</taxon>
        <taxon>Dinophyceae</taxon>
        <taxon>Suessiales</taxon>
        <taxon>Symbiodiniaceae</taxon>
        <taxon>Symbiodinium</taxon>
    </lineage>
</organism>
<accession>A0A1Q9DQY6</accession>
<dbReference type="Proteomes" id="UP000186817">
    <property type="component" value="Unassembled WGS sequence"/>
</dbReference>
<proteinExistence type="predicted"/>
<dbReference type="EMBL" id="LSRX01000428">
    <property type="protein sequence ID" value="OLP97575.1"/>
    <property type="molecule type" value="Genomic_DNA"/>
</dbReference>
<protein>
    <submittedName>
        <fullName evidence="1">Uncharacterized protein</fullName>
    </submittedName>
</protein>
<sequence length="153" mass="17123">MALAPVSSPASPHAEDAIVLEVKDEEAEDREELPTIKTPAMASILGECLTEVLQDMGASVSAEEEELLLQNFHKAWSKEMSKLPRMWEVDVRGSLESFSFAGRDQFVEIRNAEVRAPDFSFTEVPVRIQCKLRRDATGSGSRKRRVIESDDDE</sequence>
<keyword evidence="2" id="KW-1185">Reference proteome</keyword>
<dbReference type="OMA" id="AWSKEMS"/>
<reference evidence="1 2" key="1">
    <citation type="submission" date="2016-02" db="EMBL/GenBank/DDBJ databases">
        <title>Genome analysis of coral dinoflagellate symbionts highlights evolutionary adaptations to a symbiotic lifestyle.</title>
        <authorList>
            <person name="Aranda M."/>
            <person name="Li Y."/>
            <person name="Liew Y.J."/>
            <person name="Baumgarten S."/>
            <person name="Simakov O."/>
            <person name="Wilson M."/>
            <person name="Piel J."/>
            <person name="Ashoor H."/>
            <person name="Bougouffa S."/>
            <person name="Bajic V.B."/>
            <person name="Ryu T."/>
            <person name="Ravasi T."/>
            <person name="Bayer T."/>
            <person name="Micklem G."/>
            <person name="Kim H."/>
            <person name="Bhak J."/>
            <person name="Lajeunesse T.C."/>
            <person name="Voolstra C.R."/>
        </authorList>
    </citation>
    <scope>NUCLEOTIDE SEQUENCE [LARGE SCALE GENOMIC DNA]</scope>
    <source>
        <strain evidence="1 2">CCMP2467</strain>
    </source>
</reference>
<evidence type="ECO:0000313" key="2">
    <source>
        <dbReference type="Proteomes" id="UP000186817"/>
    </source>
</evidence>
<dbReference type="AlphaFoldDB" id="A0A1Q9DQY6"/>
<dbReference type="OrthoDB" id="426466at2759"/>
<evidence type="ECO:0000313" key="1">
    <source>
        <dbReference type="EMBL" id="OLP97575.1"/>
    </source>
</evidence>